<feature type="domain" description="Beta-lactamase-related" evidence="2">
    <location>
        <begin position="46"/>
        <end position="405"/>
    </location>
</feature>
<dbReference type="AlphaFoldDB" id="Q07R63"/>
<evidence type="ECO:0000256" key="1">
    <source>
        <dbReference type="SAM" id="SignalP"/>
    </source>
</evidence>
<dbReference type="STRING" id="316055.RPE_1622"/>
<dbReference type="OrthoDB" id="9808046at2"/>
<dbReference type="InterPro" id="IPR001466">
    <property type="entry name" value="Beta-lactam-related"/>
</dbReference>
<name>Q07R63_RHOP5</name>
<proteinExistence type="predicted"/>
<dbReference type="InterPro" id="IPR012338">
    <property type="entry name" value="Beta-lactam/transpept-like"/>
</dbReference>
<dbReference type="InterPro" id="IPR050789">
    <property type="entry name" value="Diverse_Enzym_Activities"/>
</dbReference>
<dbReference type="eggNOG" id="COG1680">
    <property type="taxonomic scope" value="Bacteria"/>
</dbReference>
<dbReference type="KEGG" id="rpe:RPE_1622"/>
<dbReference type="SUPFAM" id="SSF56601">
    <property type="entry name" value="beta-lactamase/transpeptidase-like"/>
    <property type="match status" value="1"/>
</dbReference>
<dbReference type="HOGENOM" id="CLU_020027_11_2_5"/>
<dbReference type="PANTHER" id="PTHR43283:SF3">
    <property type="entry name" value="BETA-LACTAMASE FAMILY PROTEIN (AFU_ORTHOLOGUE AFUA_5G07500)"/>
    <property type="match status" value="1"/>
</dbReference>
<gene>
    <name evidence="3" type="ordered locus">RPE_1622</name>
</gene>
<evidence type="ECO:0000313" key="3">
    <source>
        <dbReference type="EMBL" id="ABJ05571.1"/>
    </source>
</evidence>
<dbReference type="EMBL" id="CP000463">
    <property type="protein sequence ID" value="ABJ05571.1"/>
    <property type="molecule type" value="Genomic_DNA"/>
</dbReference>
<reference evidence="3" key="1">
    <citation type="submission" date="2006-09" db="EMBL/GenBank/DDBJ databases">
        <title>Complete sequence of Rhodopseudomonas palustris BisA53.</title>
        <authorList>
            <consortium name="US DOE Joint Genome Institute"/>
            <person name="Copeland A."/>
            <person name="Lucas S."/>
            <person name="Lapidus A."/>
            <person name="Barry K."/>
            <person name="Detter J.C."/>
            <person name="Glavina del Rio T."/>
            <person name="Hammon N."/>
            <person name="Israni S."/>
            <person name="Dalin E."/>
            <person name="Tice H."/>
            <person name="Pitluck S."/>
            <person name="Chain P."/>
            <person name="Malfatti S."/>
            <person name="Shin M."/>
            <person name="Vergez L."/>
            <person name="Schmutz J."/>
            <person name="Larimer F."/>
            <person name="Land M."/>
            <person name="Hauser L."/>
            <person name="Pelletier D.A."/>
            <person name="Kyrpides N."/>
            <person name="Kim E."/>
            <person name="Harwood C.S."/>
            <person name="Oda Y."/>
            <person name="Richardson P."/>
        </authorList>
    </citation>
    <scope>NUCLEOTIDE SEQUENCE [LARGE SCALE GENOMIC DNA]</scope>
    <source>
        <strain evidence="3">BisA53</strain>
    </source>
</reference>
<dbReference type="PANTHER" id="PTHR43283">
    <property type="entry name" value="BETA-LACTAMASE-RELATED"/>
    <property type="match status" value="1"/>
</dbReference>
<feature type="chain" id="PRO_5004165994" evidence="1">
    <location>
        <begin position="25"/>
        <end position="422"/>
    </location>
</feature>
<dbReference type="MEROPS" id="S12.950"/>
<keyword evidence="1" id="KW-0732">Signal</keyword>
<feature type="signal peptide" evidence="1">
    <location>
        <begin position="1"/>
        <end position="24"/>
    </location>
</feature>
<evidence type="ECO:0000259" key="2">
    <source>
        <dbReference type="Pfam" id="PF00144"/>
    </source>
</evidence>
<protein>
    <submittedName>
        <fullName evidence="3">Beta-lactamase</fullName>
    </submittedName>
</protein>
<dbReference type="Pfam" id="PF00144">
    <property type="entry name" value="Beta-lactamase"/>
    <property type="match status" value="1"/>
</dbReference>
<sequence length="422" mass="46735">MNLRQALLSWAAIALALLPAQAYASEADFDKPAGARLSPAKLSRIDDFLRGEIDAGKIPGAVLEIRQRGKIVYRRFFGVQDLTSRRPMRDDTIFRLHSLTKPITSTAVMMLIDQGKLKLDDPLSKYIPAFADAKVGVETTADDGRKVLELVPLKRPITIRDLLRHTSGMTYGFYGDSLVRKTWGNSTIYDGDLDNAEFAARVARLPLAEQPGTLWDYGHSTDILGRVIEVVSGQTLFEFERQHLLGPLGMTDTSFFITDPQAQQRQARPLPSDTFENTADIYMKWQSGGGGMVTTLRDFSRFAQMLLAGGVFEGRRILSPAAFAQMTTDQIGPGSGVGTDYYYFPGDGFGFGFGLGIRTEAGKARPPLPGSLGELKWDGAAGCYIVIDRKQDLFFVLLQQTFSERQRIQNGVKRLIYEALEN</sequence>
<organism evidence="3">
    <name type="scientific">Rhodopseudomonas palustris (strain BisA53)</name>
    <dbReference type="NCBI Taxonomy" id="316055"/>
    <lineage>
        <taxon>Bacteria</taxon>
        <taxon>Pseudomonadati</taxon>
        <taxon>Pseudomonadota</taxon>
        <taxon>Alphaproteobacteria</taxon>
        <taxon>Hyphomicrobiales</taxon>
        <taxon>Nitrobacteraceae</taxon>
        <taxon>Rhodopseudomonas</taxon>
    </lineage>
</organism>
<accession>Q07R63</accession>
<dbReference type="Gene3D" id="3.40.710.10">
    <property type="entry name" value="DD-peptidase/beta-lactamase superfamily"/>
    <property type="match status" value="1"/>
</dbReference>